<feature type="region of interest" description="Disordered" evidence="7">
    <location>
        <begin position="350"/>
        <end position="372"/>
    </location>
</feature>
<dbReference type="SUPFAM" id="SSF52540">
    <property type="entry name" value="P-loop containing nucleoside triphosphate hydrolases"/>
    <property type="match status" value="1"/>
</dbReference>
<evidence type="ECO:0000256" key="2">
    <source>
        <dbReference type="ARBA" id="ARBA00022723"/>
    </source>
</evidence>
<dbReference type="Pfam" id="PF01926">
    <property type="entry name" value="MMR_HSR1"/>
    <property type="match status" value="1"/>
</dbReference>
<comment type="similarity">
    <text evidence="6">Belongs to the TRAFAC class OBG-HflX-like GTPase superfamily. HflX GTPase family.</text>
</comment>
<dbReference type="GO" id="GO:0043022">
    <property type="term" value="F:ribosome binding"/>
    <property type="evidence" value="ECO:0007669"/>
    <property type="project" value="TreeGrafter"/>
</dbReference>
<reference evidence="9" key="1">
    <citation type="submission" date="2019-07" db="EMBL/GenBank/DDBJ databases">
        <title>Toxilogical consequences of a new and cryptic species of cyanobacteria (Komarekiella delphini-convector) recovered from the epidermis of a bottlenose dolphin and 1500 ft. in the air.</title>
        <authorList>
            <person name="Brown A.O."/>
            <person name="Dvorak P."/>
            <person name="Villanueva C.D."/>
            <person name="Foss A.J."/>
            <person name="Garvey A.D."/>
            <person name="Gibson Q.A."/>
            <person name="Johansen J.R."/>
            <person name="Casamatta D.A."/>
        </authorList>
    </citation>
    <scope>NUCLEOTIDE SEQUENCE</scope>
    <source>
        <strain evidence="9">SJRDD-AB1</strain>
    </source>
</reference>
<keyword evidence="5 6" id="KW-0342">GTP-binding</keyword>
<dbReference type="InterPro" id="IPR032305">
    <property type="entry name" value="GTP-bd_M"/>
</dbReference>
<dbReference type="AlphaFoldDB" id="A0AA40SZI6"/>
<dbReference type="GO" id="GO:0005737">
    <property type="term" value="C:cytoplasm"/>
    <property type="evidence" value="ECO:0007669"/>
    <property type="project" value="UniProtKB-SubCell"/>
</dbReference>
<keyword evidence="3 6" id="KW-0547">Nucleotide-binding</keyword>
<dbReference type="EMBL" id="VJXY01000024">
    <property type="protein sequence ID" value="MBD6618176.1"/>
    <property type="molecule type" value="Genomic_DNA"/>
</dbReference>
<dbReference type="GO" id="GO:0046872">
    <property type="term" value="F:metal ion binding"/>
    <property type="evidence" value="ECO:0007669"/>
    <property type="project" value="UniProtKB-KW"/>
</dbReference>
<proteinExistence type="inferred from homology"/>
<dbReference type="PANTHER" id="PTHR10229">
    <property type="entry name" value="GTP-BINDING PROTEIN HFLX"/>
    <property type="match status" value="1"/>
</dbReference>
<dbReference type="RefSeq" id="WP_191759479.1">
    <property type="nucleotide sequence ID" value="NZ_VJXY01000024.1"/>
</dbReference>
<dbReference type="InterPro" id="IPR027417">
    <property type="entry name" value="P-loop_NTPase"/>
</dbReference>
<keyword evidence="2" id="KW-0479">Metal-binding</keyword>
<evidence type="ECO:0000313" key="9">
    <source>
        <dbReference type="EMBL" id="MBD6618176.1"/>
    </source>
</evidence>
<dbReference type="PROSITE" id="PS51705">
    <property type="entry name" value="G_HFLX"/>
    <property type="match status" value="1"/>
</dbReference>
<keyword evidence="1 6" id="KW-0963">Cytoplasm</keyword>
<name>A0AA40SZI6_9NOST</name>
<dbReference type="InterPro" id="IPR016496">
    <property type="entry name" value="GTPase_HflX"/>
</dbReference>
<evidence type="ECO:0000256" key="1">
    <source>
        <dbReference type="ARBA" id="ARBA00022490"/>
    </source>
</evidence>
<evidence type="ECO:0000256" key="5">
    <source>
        <dbReference type="ARBA" id="ARBA00023134"/>
    </source>
</evidence>
<organism evidence="9 10">
    <name type="scientific">Komarekiella delphini-convector SJRDD-AB1</name>
    <dbReference type="NCBI Taxonomy" id="2593771"/>
    <lineage>
        <taxon>Bacteria</taxon>
        <taxon>Bacillati</taxon>
        <taxon>Cyanobacteriota</taxon>
        <taxon>Cyanophyceae</taxon>
        <taxon>Nostocales</taxon>
        <taxon>Nostocaceae</taxon>
        <taxon>Komarekiella</taxon>
        <taxon>Komarekiella delphini-convector</taxon>
    </lineage>
</organism>
<accession>A0AA40SZI6</accession>
<sequence>METIFGNLQGLKSSQLKQLQRLYHQRIPGDRITTSEFSQRLAAISTEVNQPVCAYLNRRGQVIRVGVGTPRQTQIPPLELPRYGAERLSGIRCIATHLKPEPPNEAALTAMALQRLDALVVLNITGTGFTKRGGGATGYVKEAYLAHLTPQESRTLVTSPAAFKVEQSQVQTPAWNISPPLSLDDLAEQDLVDLVENLEAEFQREFIAQEVDADHDRVLIVGLMTSETSPQRFQDTLAELARLVDTAGGDVLQTVQQKRSRIHPQTVVGEGKVQEIALTAQTLGVNLVVFDRDLSPSQVRNLEMQIGIRVVDRTEVILDIFAQRAQSRAGKLQVELAQLEYMQPRLAGRGRTMSRLGGGIGTRGPGETKLETERRAIQQRISRLQKEVNQLQAHRSRLRQRRQHREVPSVALVGYTNAGKSTLLNALTNAEVYTADQLFATLDPTTRRLVIPHGEADEPQEILITDTVGFIHELPTSLMDAFRATLEEVTEADALLHLVDLSHPAWLSHIRAVREILAQMPVTPGPALVAFNKIDQASSETLALAREEFPLAVFISASQRLGLETLRQRLAQLIQYAVDGG</sequence>
<evidence type="ECO:0000256" key="3">
    <source>
        <dbReference type="ARBA" id="ARBA00022741"/>
    </source>
</evidence>
<dbReference type="NCBIfam" id="TIGR03156">
    <property type="entry name" value="GTP_HflX"/>
    <property type="match status" value="1"/>
</dbReference>
<comment type="caution">
    <text evidence="9">The sequence shown here is derived from an EMBL/GenBank/DDBJ whole genome shotgun (WGS) entry which is preliminary data.</text>
</comment>
<evidence type="ECO:0000259" key="8">
    <source>
        <dbReference type="PROSITE" id="PS51705"/>
    </source>
</evidence>
<feature type="domain" description="Hflx-type G" evidence="8">
    <location>
        <begin position="408"/>
        <end position="578"/>
    </location>
</feature>
<comment type="subunit">
    <text evidence="6">Monomer. Associates with the 50S ribosomal subunit.</text>
</comment>
<dbReference type="FunFam" id="3.40.50.11060:FF:000001">
    <property type="entry name" value="GTPase HflX"/>
    <property type="match status" value="1"/>
</dbReference>
<dbReference type="InterPro" id="IPR030394">
    <property type="entry name" value="G_HFLX_dom"/>
</dbReference>
<dbReference type="HAMAP" id="MF_00900">
    <property type="entry name" value="GTPase_HflX"/>
    <property type="match status" value="1"/>
</dbReference>
<dbReference type="InterPro" id="IPR025121">
    <property type="entry name" value="GTPase_HflX_N"/>
</dbReference>
<dbReference type="InterPro" id="IPR006073">
    <property type="entry name" value="GTP-bd"/>
</dbReference>
<dbReference type="GO" id="GO:0003924">
    <property type="term" value="F:GTPase activity"/>
    <property type="evidence" value="ECO:0007669"/>
    <property type="project" value="UniProtKB-UniRule"/>
</dbReference>
<dbReference type="GO" id="GO:0005525">
    <property type="term" value="F:GTP binding"/>
    <property type="evidence" value="ECO:0007669"/>
    <property type="project" value="UniProtKB-UniRule"/>
</dbReference>
<keyword evidence="4" id="KW-0460">Magnesium</keyword>
<comment type="function">
    <text evidence="6">GTPase that associates with the 50S ribosomal subunit and may have a role during protein synthesis or ribosome biogenesis.</text>
</comment>
<dbReference type="CDD" id="cd01878">
    <property type="entry name" value="HflX"/>
    <property type="match status" value="1"/>
</dbReference>
<evidence type="ECO:0000256" key="7">
    <source>
        <dbReference type="SAM" id="MobiDB-lite"/>
    </source>
</evidence>
<dbReference type="Pfam" id="PF16360">
    <property type="entry name" value="GTP-bdg_M"/>
    <property type="match status" value="1"/>
</dbReference>
<dbReference type="Gene3D" id="3.40.50.300">
    <property type="entry name" value="P-loop containing nucleotide triphosphate hydrolases"/>
    <property type="match status" value="1"/>
</dbReference>
<comment type="subcellular location">
    <subcellularLocation>
        <location evidence="6">Cytoplasm</location>
    </subcellularLocation>
    <text evidence="6">May associate with membranes.</text>
</comment>
<dbReference type="PANTHER" id="PTHR10229:SF0">
    <property type="entry name" value="GTP-BINDING PROTEIN 6-RELATED"/>
    <property type="match status" value="1"/>
</dbReference>
<protein>
    <recommendedName>
        <fullName evidence="6">GTPase HflX</fullName>
    </recommendedName>
    <alternativeName>
        <fullName evidence="6">GTP-binding protein HflX</fullName>
    </alternativeName>
</protein>
<dbReference type="Gene3D" id="6.10.250.2860">
    <property type="match status" value="1"/>
</dbReference>
<dbReference type="PRINTS" id="PR00326">
    <property type="entry name" value="GTP1OBG"/>
</dbReference>
<dbReference type="InterPro" id="IPR042108">
    <property type="entry name" value="GTPase_HflX_N_sf"/>
</dbReference>
<evidence type="ECO:0000313" key="10">
    <source>
        <dbReference type="Proteomes" id="UP001165986"/>
    </source>
</evidence>
<evidence type="ECO:0000256" key="4">
    <source>
        <dbReference type="ARBA" id="ARBA00022842"/>
    </source>
</evidence>
<evidence type="ECO:0000256" key="6">
    <source>
        <dbReference type="HAMAP-Rule" id="MF_00900"/>
    </source>
</evidence>
<keyword evidence="10" id="KW-1185">Reference proteome</keyword>
<dbReference type="Pfam" id="PF13167">
    <property type="entry name" value="GTP-bdg_N"/>
    <property type="match status" value="1"/>
</dbReference>
<dbReference type="Proteomes" id="UP001165986">
    <property type="component" value="Unassembled WGS sequence"/>
</dbReference>
<dbReference type="Gene3D" id="3.40.50.11060">
    <property type="entry name" value="GTPase HflX, N-terminal domain"/>
    <property type="match status" value="1"/>
</dbReference>
<gene>
    <name evidence="6 9" type="primary">hflX</name>
    <name evidence="9" type="ORF">FNW02_20700</name>
</gene>